<protein>
    <submittedName>
        <fullName evidence="2">Uncharacterized protein</fullName>
    </submittedName>
</protein>
<comment type="caution">
    <text evidence="2">The sequence shown here is derived from an EMBL/GenBank/DDBJ whole genome shotgun (WGS) entry which is preliminary data.</text>
</comment>
<gene>
    <name evidence="2" type="ORF">VCS650_LOCUS24440</name>
</gene>
<evidence type="ECO:0000313" key="2">
    <source>
        <dbReference type="EMBL" id="CAF1180150.1"/>
    </source>
</evidence>
<keyword evidence="1" id="KW-0812">Transmembrane</keyword>
<dbReference type="OrthoDB" id="10515247at2759"/>
<feature type="transmembrane region" description="Helical" evidence="1">
    <location>
        <begin position="65"/>
        <end position="92"/>
    </location>
</feature>
<evidence type="ECO:0000256" key="1">
    <source>
        <dbReference type="SAM" id="Phobius"/>
    </source>
</evidence>
<accession>A0A814UYF9</accession>
<dbReference type="EMBL" id="CAJNON010000300">
    <property type="protein sequence ID" value="CAF1180150.1"/>
    <property type="molecule type" value="Genomic_DNA"/>
</dbReference>
<keyword evidence="1" id="KW-1133">Transmembrane helix</keyword>
<dbReference type="Proteomes" id="UP000663891">
    <property type="component" value="Unassembled WGS sequence"/>
</dbReference>
<dbReference type="AlphaFoldDB" id="A0A814UYF9"/>
<proteinExistence type="predicted"/>
<sequence length="162" mass="17728">MLHAPQHALTIYAHGTVPSITGEYEMANLIFIYLCFFYRTCTGSSSGSSSYIDAYTSAASDVLGVGAVVAIVAGSLSGLGVFIASIVVLCILAKRKKRARIWAIQAQQQAMNQSSIISGIQQRQQQQWLPQTYQYPFVVTTNYVNPQYPPPYSSIQAPKIQT</sequence>
<organism evidence="2 3">
    <name type="scientific">Adineta steineri</name>
    <dbReference type="NCBI Taxonomy" id="433720"/>
    <lineage>
        <taxon>Eukaryota</taxon>
        <taxon>Metazoa</taxon>
        <taxon>Spiralia</taxon>
        <taxon>Gnathifera</taxon>
        <taxon>Rotifera</taxon>
        <taxon>Eurotatoria</taxon>
        <taxon>Bdelloidea</taxon>
        <taxon>Adinetida</taxon>
        <taxon>Adinetidae</taxon>
        <taxon>Adineta</taxon>
    </lineage>
</organism>
<keyword evidence="1" id="KW-0472">Membrane</keyword>
<evidence type="ECO:0000313" key="3">
    <source>
        <dbReference type="Proteomes" id="UP000663891"/>
    </source>
</evidence>
<reference evidence="2" key="1">
    <citation type="submission" date="2021-02" db="EMBL/GenBank/DDBJ databases">
        <authorList>
            <person name="Nowell W R."/>
        </authorList>
    </citation>
    <scope>NUCLEOTIDE SEQUENCE</scope>
</reference>
<name>A0A814UYF9_9BILA</name>